<evidence type="ECO:0000313" key="1">
    <source>
        <dbReference type="EMBL" id="KAH3666827.1"/>
    </source>
</evidence>
<protein>
    <submittedName>
        <fullName evidence="1">Uncharacterized protein</fullName>
    </submittedName>
</protein>
<dbReference type="RefSeq" id="XP_046061783.1">
    <property type="nucleotide sequence ID" value="XM_046204237.1"/>
</dbReference>
<reference evidence="1" key="2">
    <citation type="submission" date="2021-01" db="EMBL/GenBank/DDBJ databases">
        <authorList>
            <person name="Schikora-Tamarit M.A."/>
        </authorList>
    </citation>
    <scope>NUCLEOTIDE SEQUENCE</scope>
    <source>
        <strain evidence="1">CBS6075</strain>
    </source>
</reference>
<evidence type="ECO:0000313" key="2">
    <source>
        <dbReference type="Proteomes" id="UP000769157"/>
    </source>
</evidence>
<dbReference type="Proteomes" id="UP000769157">
    <property type="component" value="Unassembled WGS sequence"/>
</dbReference>
<comment type="caution">
    <text evidence="1">The sequence shown here is derived from an EMBL/GenBank/DDBJ whole genome shotgun (WGS) entry which is preliminary data.</text>
</comment>
<name>A0A9P8P7L9_9ASCO</name>
<keyword evidence="2" id="KW-1185">Reference proteome</keyword>
<accession>A0A9P8P7L9</accession>
<sequence length="150" mass="14981">MAGLTVGERRSDAQVWARVAGCTAAEAGGLVGGRSGVGGGMSMSANGGLLTTGATADDISEYSGGSVSGLSSLIDNGSMAWLFGMLSSPGEGCSVYFGDGGRLAITSSSVARVLRDKLDAEGRAGRLGGAPVWVAGTMLMLGTLWEDWLG</sequence>
<dbReference type="AlphaFoldDB" id="A0A9P8P7L9"/>
<gene>
    <name evidence="1" type="ORF">OGAPHI_003276</name>
</gene>
<dbReference type="GeneID" id="70235243"/>
<organism evidence="1 2">
    <name type="scientific">Ogataea philodendri</name>
    <dbReference type="NCBI Taxonomy" id="1378263"/>
    <lineage>
        <taxon>Eukaryota</taxon>
        <taxon>Fungi</taxon>
        <taxon>Dikarya</taxon>
        <taxon>Ascomycota</taxon>
        <taxon>Saccharomycotina</taxon>
        <taxon>Pichiomycetes</taxon>
        <taxon>Pichiales</taxon>
        <taxon>Pichiaceae</taxon>
        <taxon>Ogataea</taxon>
    </lineage>
</organism>
<proteinExistence type="predicted"/>
<reference evidence="1" key="1">
    <citation type="journal article" date="2021" name="Open Biol.">
        <title>Shared evolutionary footprints suggest mitochondrial oxidative damage underlies multiple complex I losses in fungi.</title>
        <authorList>
            <person name="Schikora-Tamarit M.A."/>
            <person name="Marcet-Houben M."/>
            <person name="Nosek J."/>
            <person name="Gabaldon T."/>
        </authorList>
    </citation>
    <scope>NUCLEOTIDE SEQUENCE</scope>
    <source>
        <strain evidence="1">CBS6075</strain>
    </source>
</reference>
<dbReference type="EMBL" id="JAEUBE010000199">
    <property type="protein sequence ID" value="KAH3666827.1"/>
    <property type="molecule type" value="Genomic_DNA"/>
</dbReference>